<evidence type="ECO:0000313" key="2">
    <source>
        <dbReference type="Proteomes" id="UP001341444"/>
    </source>
</evidence>
<keyword evidence="2" id="KW-1185">Reference proteome</keyword>
<dbReference type="Proteomes" id="UP001341444">
    <property type="component" value="Unassembled WGS sequence"/>
</dbReference>
<gene>
    <name evidence="1" type="ORF">P4T90_15610</name>
</gene>
<sequence length="54" mass="6223">MKRIEIHVKEAVPNGAMILSDLGDSNFFVLVDLHCKHFFSLQSTFELNPNWECT</sequence>
<name>A0ABU6MIH6_9BACI</name>
<reference evidence="1 2" key="1">
    <citation type="submission" date="2023-03" db="EMBL/GenBank/DDBJ databases">
        <title>Bacillus Genome Sequencing.</title>
        <authorList>
            <person name="Dunlap C."/>
        </authorList>
    </citation>
    <scope>NUCLEOTIDE SEQUENCE [LARGE SCALE GENOMIC DNA]</scope>
    <source>
        <strain evidence="1 2">B-23453</strain>
    </source>
</reference>
<comment type="caution">
    <text evidence="1">The sequence shown here is derived from an EMBL/GenBank/DDBJ whole genome shotgun (WGS) entry which is preliminary data.</text>
</comment>
<protein>
    <submittedName>
        <fullName evidence="1">Uncharacterized protein</fullName>
    </submittedName>
</protein>
<dbReference type="EMBL" id="JARMAB010000023">
    <property type="protein sequence ID" value="MED1204475.1"/>
    <property type="molecule type" value="Genomic_DNA"/>
</dbReference>
<evidence type="ECO:0000313" key="1">
    <source>
        <dbReference type="EMBL" id="MED1204475.1"/>
    </source>
</evidence>
<accession>A0ABU6MIH6</accession>
<proteinExistence type="predicted"/>
<dbReference type="RefSeq" id="WP_157090671.1">
    <property type="nucleotide sequence ID" value="NZ_JARMAB010000023.1"/>
</dbReference>
<organism evidence="1 2">
    <name type="scientific">Heyndrickxia acidicola</name>
    <dbReference type="NCBI Taxonomy" id="209389"/>
    <lineage>
        <taxon>Bacteria</taxon>
        <taxon>Bacillati</taxon>
        <taxon>Bacillota</taxon>
        <taxon>Bacilli</taxon>
        <taxon>Bacillales</taxon>
        <taxon>Bacillaceae</taxon>
        <taxon>Heyndrickxia</taxon>
    </lineage>
</organism>